<gene>
    <name evidence="2" type="ORF">GXW76_01110</name>
</gene>
<feature type="domain" description="SsuA/THI5-like" evidence="1">
    <location>
        <begin position="16"/>
        <end position="227"/>
    </location>
</feature>
<dbReference type="SUPFAM" id="SSF53850">
    <property type="entry name" value="Periplasmic binding protein-like II"/>
    <property type="match status" value="1"/>
</dbReference>
<dbReference type="RefSeq" id="WP_211860136.1">
    <property type="nucleotide sequence ID" value="NZ_JAAEDM010000002.1"/>
</dbReference>
<proteinExistence type="predicted"/>
<dbReference type="EMBL" id="JAAEDM010000002">
    <property type="protein sequence ID" value="MBR0669758.1"/>
    <property type="molecule type" value="Genomic_DNA"/>
</dbReference>
<evidence type="ECO:0000313" key="3">
    <source>
        <dbReference type="Proteomes" id="UP001138751"/>
    </source>
</evidence>
<protein>
    <submittedName>
        <fullName evidence="2">ABC transporter substrate-binding protein</fullName>
    </submittedName>
</protein>
<name>A0A9X9WRH9_9PROT</name>
<keyword evidence="3" id="KW-1185">Reference proteome</keyword>
<dbReference type="Gene3D" id="3.40.190.10">
    <property type="entry name" value="Periplasmic binding protein-like II"/>
    <property type="match status" value="2"/>
</dbReference>
<dbReference type="PANTHER" id="PTHR31528">
    <property type="entry name" value="4-AMINO-5-HYDROXYMETHYL-2-METHYLPYRIMIDINE PHOSPHATE SYNTHASE THI11-RELATED"/>
    <property type="match status" value="1"/>
</dbReference>
<evidence type="ECO:0000313" key="2">
    <source>
        <dbReference type="EMBL" id="MBR0669758.1"/>
    </source>
</evidence>
<reference evidence="2" key="2">
    <citation type="journal article" date="2021" name="Syst. Appl. Microbiol.">
        <title>Roseomonas hellenica sp. nov., isolated from roots of wild-growing Alkanna tinctoria.</title>
        <authorList>
            <person name="Rat A."/>
            <person name="Naranjo H.D."/>
            <person name="Lebbe L."/>
            <person name="Cnockaert M."/>
            <person name="Krigas N."/>
            <person name="Grigoriadou K."/>
            <person name="Maloupa E."/>
            <person name="Willems A."/>
        </authorList>
    </citation>
    <scope>NUCLEOTIDE SEQUENCE</scope>
    <source>
        <strain evidence="2">LMG 31231</strain>
    </source>
</reference>
<sequence length="305" mass="32514">MHAVILQEPFRALFYAPFYAALARGDYAAQGVEVRLLSGTVPSLAKDSVLDGTADLAWGGPMRLLLAHDADPDCPLRLFGAVVMGDPFFLVGRADNPGFGLADLATMTLGTVSEVPTPWWTLQDDIRRAGLDPARVRRITDRTMAENAAAVAAGTLDVAQVFEPIATAMERAGTGHAWYAQASRGPTSYTAFYARADVIAAKRPAFEAMVRGLERTLAWLAIASPEEIAATVAPFFESLDQDIAAHAIARYRSLGVWTKTPHFPPEALARLEAAMLSAGAITRTPGYAGLVAEEVTRTALEAGGT</sequence>
<organism evidence="2 3">
    <name type="scientific">Neoroseomonas soli</name>
    <dbReference type="NCBI Taxonomy" id="1081025"/>
    <lineage>
        <taxon>Bacteria</taxon>
        <taxon>Pseudomonadati</taxon>
        <taxon>Pseudomonadota</taxon>
        <taxon>Alphaproteobacteria</taxon>
        <taxon>Acetobacterales</taxon>
        <taxon>Acetobacteraceae</taxon>
        <taxon>Neoroseomonas</taxon>
    </lineage>
</organism>
<dbReference type="GO" id="GO:0009228">
    <property type="term" value="P:thiamine biosynthetic process"/>
    <property type="evidence" value="ECO:0007669"/>
    <property type="project" value="InterPro"/>
</dbReference>
<dbReference type="Proteomes" id="UP001138751">
    <property type="component" value="Unassembled WGS sequence"/>
</dbReference>
<dbReference type="InterPro" id="IPR015168">
    <property type="entry name" value="SsuA/THI5"/>
</dbReference>
<comment type="caution">
    <text evidence="2">The sequence shown here is derived from an EMBL/GenBank/DDBJ whole genome shotgun (WGS) entry which is preliminary data.</text>
</comment>
<accession>A0A9X9WRH9</accession>
<dbReference type="AlphaFoldDB" id="A0A9X9WRH9"/>
<dbReference type="InterPro" id="IPR027939">
    <property type="entry name" value="NMT1/THI5"/>
</dbReference>
<evidence type="ECO:0000259" key="1">
    <source>
        <dbReference type="Pfam" id="PF09084"/>
    </source>
</evidence>
<reference evidence="2" key="1">
    <citation type="submission" date="2020-01" db="EMBL/GenBank/DDBJ databases">
        <authorList>
            <person name="Rat A."/>
        </authorList>
    </citation>
    <scope>NUCLEOTIDE SEQUENCE</scope>
    <source>
        <strain evidence="2">LMG 31231</strain>
    </source>
</reference>
<dbReference type="Pfam" id="PF09084">
    <property type="entry name" value="NMT1"/>
    <property type="match status" value="1"/>
</dbReference>
<dbReference type="PANTHER" id="PTHR31528:SF15">
    <property type="entry name" value="RIBOFLAVIN-BINDING PROTEIN RIBY"/>
    <property type="match status" value="1"/>
</dbReference>